<feature type="transmembrane region" description="Helical" evidence="1">
    <location>
        <begin position="81"/>
        <end position="102"/>
    </location>
</feature>
<evidence type="ECO:0000256" key="1">
    <source>
        <dbReference type="SAM" id="Phobius"/>
    </source>
</evidence>
<sequence>MTITPGGGFPHLGAFEARLAGALGRPHLATWAALGALVLLAWAYLALAATAVGLGGTFGALGPGMATFDRLIGDFAHQDRLFAAISGNAWLSALIAVCAVSPADWSIADLVLHASMWLAMGVAMMLPTAAPMIRTYAEIADTAAGQGRRVVSPLVLAAGYLTIWSAFAVAATGLEWAIGLAGLVEAPMAALPGWLAVAVMAGAGAYQFTAIKTACLVRCARPFPVLFANWTEDPAGVFRLGIRQGIHCLGCCWALMLVMFAVGMMNIVWIAGLAVVMTAEKVVATRWFSGLVGVVLLGWAAAAALALATA</sequence>
<feature type="transmembrane region" description="Helical" evidence="1">
    <location>
        <begin position="28"/>
        <end position="61"/>
    </location>
</feature>
<feature type="transmembrane region" description="Helical" evidence="1">
    <location>
        <begin position="114"/>
        <end position="133"/>
    </location>
</feature>
<keyword evidence="1" id="KW-0812">Transmembrane</keyword>
<dbReference type="EMBL" id="SMAK01000002">
    <property type="protein sequence ID" value="TCT12525.1"/>
    <property type="molecule type" value="Genomic_DNA"/>
</dbReference>
<feature type="transmembrane region" description="Helical" evidence="1">
    <location>
        <begin position="191"/>
        <end position="211"/>
    </location>
</feature>
<keyword evidence="1" id="KW-1133">Transmembrane helix</keyword>
<evidence type="ECO:0000313" key="3">
    <source>
        <dbReference type="Proteomes" id="UP000295678"/>
    </source>
</evidence>
<gene>
    <name evidence="2" type="ORF">EDC22_102210</name>
</gene>
<organism evidence="2 3">
    <name type="scientific">Tepidamorphus gemmatus</name>
    <dbReference type="NCBI Taxonomy" id="747076"/>
    <lineage>
        <taxon>Bacteria</taxon>
        <taxon>Pseudomonadati</taxon>
        <taxon>Pseudomonadota</taxon>
        <taxon>Alphaproteobacteria</taxon>
        <taxon>Hyphomicrobiales</taxon>
        <taxon>Tepidamorphaceae</taxon>
        <taxon>Tepidamorphus</taxon>
    </lineage>
</organism>
<accession>A0A4R3MFM9</accession>
<dbReference type="AlphaFoldDB" id="A0A4R3MFM9"/>
<dbReference type="RefSeq" id="WP_165926781.1">
    <property type="nucleotide sequence ID" value="NZ_SMAK01000002.1"/>
</dbReference>
<feature type="transmembrane region" description="Helical" evidence="1">
    <location>
        <begin position="248"/>
        <end position="275"/>
    </location>
</feature>
<reference evidence="2 3" key="1">
    <citation type="submission" date="2019-03" db="EMBL/GenBank/DDBJ databases">
        <title>Genomic Encyclopedia of Type Strains, Phase IV (KMG-IV): sequencing the most valuable type-strain genomes for metagenomic binning, comparative biology and taxonomic classification.</title>
        <authorList>
            <person name="Goeker M."/>
        </authorList>
    </citation>
    <scope>NUCLEOTIDE SEQUENCE [LARGE SCALE GENOMIC DNA]</scope>
    <source>
        <strain evidence="2 3">DSM 19345</strain>
    </source>
</reference>
<feature type="transmembrane region" description="Helical" evidence="1">
    <location>
        <begin position="287"/>
        <end position="308"/>
    </location>
</feature>
<keyword evidence="1" id="KW-0472">Membrane</keyword>
<proteinExistence type="predicted"/>
<dbReference type="Pfam" id="PF09948">
    <property type="entry name" value="PpoB2"/>
    <property type="match status" value="1"/>
</dbReference>
<evidence type="ECO:0000313" key="2">
    <source>
        <dbReference type="EMBL" id="TCT12525.1"/>
    </source>
</evidence>
<dbReference type="InterPro" id="IPR018688">
    <property type="entry name" value="PpoB2-like"/>
</dbReference>
<keyword evidence="3" id="KW-1185">Reference proteome</keyword>
<dbReference type="Proteomes" id="UP000295678">
    <property type="component" value="Unassembled WGS sequence"/>
</dbReference>
<name>A0A4R3MFM9_9HYPH</name>
<feature type="transmembrane region" description="Helical" evidence="1">
    <location>
        <begin position="154"/>
        <end position="179"/>
    </location>
</feature>
<comment type="caution">
    <text evidence="2">The sequence shown here is derived from an EMBL/GenBank/DDBJ whole genome shotgun (WGS) entry which is preliminary data.</text>
</comment>
<protein>
    <submittedName>
        <fullName evidence="2">Putative metal-binding membrane protein</fullName>
    </submittedName>
</protein>